<name>A0A2A6ZZ10_9FIRM</name>
<organism evidence="1 2">
    <name type="scientific">Faecalibacterium prausnitzii</name>
    <dbReference type="NCBI Taxonomy" id="853"/>
    <lineage>
        <taxon>Bacteria</taxon>
        <taxon>Bacillati</taxon>
        <taxon>Bacillota</taxon>
        <taxon>Clostridia</taxon>
        <taxon>Eubacteriales</taxon>
        <taxon>Oscillospiraceae</taxon>
        <taxon>Faecalibacterium</taxon>
    </lineage>
</organism>
<dbReference type="AlphaFoldDB" id="A0A2A6ZZ10"/>
<evidence type="ECO:0000313" key="1">
    <source>
        <dbReference type="EMBL" id="PDX72169.1"/>
    </source>
</evidence>
<proteinExistence type="predicted"/>
<gene>
    <name evidence="1" type="ORF">CGS55_09725</name>
</gene>
<dbReference type="EMBL" id="NMTV01000055">
    <property type="protein sequence ID" value="PDX72169.1"/>
    <property type="molecule type" value="Genomic_DNA"/>
</dbReference>
<accession>A0A2A6ZZ10</accession>
<evidence type="ECO:0000313" key="2">
    <source>
        <dbReference type="Proteomes" id="UP000219901"/>
    </source>
</evidence>
<sequence length="127" mass="14878">MEIEYRKSVIHQTVGGEDMETEVMLPDFWDGQEQRTIGIWGQRHLRYIREHRIALYSELLTSGRLNAYLADLNEEAEAMLFRLVKELAEKEGVTEKLKAEDGMKWVQAMNNIRNRAAEVVYSDLIYN</sequence>
<dbReference type="InterPro" id="IPR026989">
    <property type="entry name" value="TnpV"/>
</dbReference>
<dbReference type="RefSeq" id="WP_097783381.1">
    <property type="nucleotide sequence ID" value="NZ_NMTV01000055.1"/>
</dbReference>
<reference evidence="1 2" key="1">
    <citation type="journal article" date="2017" name="Front. Microbiol.">
        <title>New Insights into the Diversity of the Genus Faecalibacterium.</title>
        <authorList>
            <person name="Benevides L."/>
            <person name="Burman S."/>
            <person name="Martin R."/>
            <person name="Robert V."/>
            <person name="Thomas M."/>
            <person name="Miquel S."/>
            <person name="Chain F."/>
            <person name="Sokol H."/>
            <person name="Bermudez-Humaran L.G."/>
            <person name="Morrison M."/>
            <person name="Langella P."/>
            <person name="Azevedo V.A."/>
            <person name="Chatel J.M."/>
            <person name="Soares S."/>
        </authorList>
    </citation>
    <scope>NUCLEOTIDE SEQUENCE [LARGE SCALE GENOMIC DNA]</scope>
    <source>
        <strain evidence="1 2">CNCM I 4546</strain>
    </source>
</reference>
<protein>
    <submittedName>
        <fullName evidence="1">TnpV protein</fullName>
    </submittedName>
</protein>
<dbReference type="Pfam" id="PF14198">
    <property type="entry name" value="TnpV"/>
    <property type="match status" value="1"/>
</dbReference>
<dbReference type="Proteomes" id="UP000219901">
    <property type="component" value="Unassembled WGS sequence"/>
</dbReference>
<comment type="caution">
    <text evidence="1">The sequence shown here is derived from an EMBL/GenBank/DDBJ whole genome shotgun (WGS) entry which is preliminary data.</text>
</comment>